<dbReference type="InterPro" id="IPR050109">
    <property type="entry name" value="HTH-type_TetR-like_transc_reg"/>
</dbReference>
<keyword evidence="2 4" id="KW-0238">DNA-binding</keyword>
<evidence type="ECO:0000256" key="3">
    <source>
        <dbReference type="ARBA" id="ARBA00023163"/>
    </source>
</evidence>
<evidence type="ECO:0000259" key="5">
    <source>
        <dbReference type="PROSITE" id="PS50977"/>
    </source>
</evidence>
<keyword evidence="3" id="KW-0804">Transcription</keyword>
<dbReference type="EMBL" id="JAMZEB010000002">
    <property type="protein sequence ID" value="MCP2362954.1"/>
    <property type="molecule type" value="Genomic_DNA"/>
</dbReference>
<organism evidence="6 7">
    <name type="scientific">Nonomuraea thailandensis</name>
    <dbReference type="NCBI Taxonomy" id="1188745"/>
    <lineage>
        <taxon>Bacteria</taxon>
        <taxon>Bacillati</taxon>
        <taxon>Actinomycetota</taxon>
        <taxon>Actinomycetes</taxon>
        <taxon>Streptosporangiales</taxon>
        <taxon>Streptosporangiaceae</taxon>
        <taxon>Nonomuraea</taxon>
    </lineage>
</organism>
<proteinExistence type="predicted"/>
<dbReference type="InterPro" id="IPR009057">
    <property type="entry name" value="Homeodomain-like_sf"/>
</dbReference>
<comment type="caution">
    <text evidence="6">The sequence shown here is derived from an EMBL/GenBank/DDBJ whole genome shotgun (WGS) entry which is preliminary data.</text>
</comment>
<dbReference type="PANTHER" id="PTHR30055">
    <property type="entry name" value="HTH-TYPE TRANSCRIPTIONAL REGULATOR RUTR"/>
    <property type="match status" value="1"/>
</dbReference>
<dbReference type="PROSITE" id="PS50977">
    <property type="entry name" value="HTH_TETR_2"/>
    <property type="match status" value="1"/>
</dbReference>
<protein>
    <submittedName>
        <fullName evidence="6">AcrR family transcriptional regulator</fullName>
    </submittedName>
</protein>
<evidence type="ECO:0000256" key="4">
    <source>
        <dbReference type="PROSITE-ProRule" id="PRU00335"/>
    </source>
</evidence>
<dbReference type="InterPro" id="IPR001647">
    <property type="entry name" value="HTH_TetR"/>
</dbReference>
<evidence type="ECO:0000313" key="7">
    <source>
        <dbReference type="Proteomes" id="UP001139648"/>
    </source>
</evidence>
<keyword evidence="1" id="KW-0805">Transcription regulation</keyword>
<dbReference type="GO" id="GO:0000976">
    <property type="term" value="F:transcription cis-regulatory region binding"/>
    <property type="evidence" value="ECO:0007669"/>
    <property type="project" value="TreeGrafter"/>
</dbReference>
<keyword evidence="7" id="KW-1185">Reference proteome</keyword>
<evidence type="ECO:0000256" key="2">
    <source>
        <dbReference type="ARBA" id="ARBA00023125"/>
    </source>
</evidence>
<name>A0A9X2GP90_9ACTN</name>
<dbReference type="Gene3D" id="1.10.10.60">
    <property type="entry name" value="Homeodomain-like"/>
    <property type="match status" value="1"/>
</dbReference>
<dbReference type="Proteomes" id="UP001139648">
    <property type="component" value="Unassembled WGS sequence"/>
</dbReference>
<feature type="domain" description="HTH tetR-type" evidence="5">
    <location>
        <begin position="15"/>
        <end position="75"/>
    </location>
</feature>
<dbReference type="SUPFAM" id="SSF46689">
    <property type="entry name" value="Homeodomain-like"/>
    <property type="match status" value="1"/>
</dbReference>
<evidence type="ECO:0000313" key="6">
    <source>
        <dbReference type="EMBL" id="MCP2362954.1"/>
    </source>
</evidence>
<sequence length="210" mass="23410">MSDTKILGLREQKKRETRQEISDQATRLFIRRGFEQTTIAEIAEAARVAKKTVTNYFPRKEDLAFDHHEQFVAALAGIVAGRRPGESALAALRRVFLEAAERHDPLLGFTRDGFGRMITESPTLVGRLRELLEQREEALARELATETGDRGPVPRVVAAQLAAPYRVLLGQIMELTLEGVDDARIAEIVAAAAREVFRLMEPSLGSYAVR</sequence>
<dbReference type="PRINTS" id="PR00455">
    <property type="entry name" value="HTHTETR"/>
</dbReference>
<gene>
    <name evidence="6" type="ORF">HD597_009974</name>
</gene>
<dbReference type="Pfam" id="PF00440">
    <property type="entry name" value="TetR_N"/>
    <property type="match status" value="1"/>
</dbReference>
<reference evidence="6" key="1">
    <citation type="submission" date="2022-06" db="EMBL/GenBank/DDBJ databases">
        <title>Sequencing the genomes of 1000 actinobacteria strains.</title>
        <authorList>
            <person name="Klenk H.-P."/>
        </authorList>
    </citation>
    <scope>NUCLEOTIDE SEQUENCE</scope>
    <source>
        <strain evidence="6">DSM 46694</strain>
    </source>
</reference>
<dbReference type="PANTHER" id="PTHR30055:SF234">
    <property type="entry name" value="HTH-TYPE TRANSCRIPTIONAL REGULATOR BETI"/>
    <property type="match status" value="1"/>
</dbReference>
<evidence type="ECO:0000256" key="1">
    <source>
        <dbReference type="ARBA" id="ARBA00023015"/>
    </source>
</evidence>
<dbReference type="AlphaFoldDB" id="A0A9X2GP90"/>
<accession>A0A9X2GP90</accession>
<dbReference type="RefSeq" id="WP_253754162.1">
    <property type="nucleotide sequence ID" value="NZ_BAABKA010000091.1"/>
</dbReference>
<feature type="DNA-binding region" description="H-T-H motif" evidence="4">
    <location>
        <begin position="38"/>
        <end position="57"/>
    </location>
</feature>
<dbReference type="GO" id="GO:0003700">
    <property type="term" value="F:DNA-binding transcription factor activity"/>
    <property type="evidence" value="ECO:0007669"/>
    <property type="project" value="TreeGrafter"/>
</dbReference>
<dbReference type="Gene3D" id="1.10.357.10">
    <property type="entry name" value="Tetracycline Repressor, domain 2"/>
    <property type="match status" value="1"/>
</dbReference>